<evidence type="ECO:0000313" key="1">
    <source>
        <dbReference type="EMBL" id="GFY02703.1"/>
    </source>
</evidence>
<gene>
    <name evidence="1" type="ORF">TNCV_3505831</name>
</gene>
<accession>A0A8X6S914</accession>
<dbReference type="Proteomes" id="UP000887159">
    <property type="component" value="Unassembled WGS sequence"/>
</dbReference>
<evidence type="ECO:0000313" key="2">
    <source>
        <dbReference type="Proteomes" id="UP000887159"/>
    </source>
</evidence>
<reference evidence="1" key="1">
    <citation type="submission" date="2020-08" db="EMBL/GenBank/DDBJ databases">
        <title>Multicomponent nature underlies the extraordinary mechanical properties of spider dragline silk.</title>
        <authorList>
            <person name="Kono N."/>
            <person name="Nakamura H."/>
            <person name="Mori M."/>
            <person name="Yoshida Y."/>
            <person name="Ohtoshi R."/>
            <person name="Malay A.D."/>
            <person name="Moran D.A.P."/>
            <person name="Tomita M."/>
            <person name="Numata K."/>
            <person name="Arakawa K."/>
        </authorList>
    </citation>
    <scope>NUCLEOTIDE SEQUENCE</scope>
</reference>
<comment type="caution">
    <text evidence="1">The sequence shown here is derived from an EMBL/GenBank/DDBJ whole genome shotgun (WGS) entry which is preliminary data.</text>
</comment>
<dbReference type="AlphaFoldDB" id="A0A8X6S914"/>
<organism evidence="1 2">
    <name type="scientific">Trichonephila clavipes</name>
    <name type="common">Golden silk orbweaver</name>
    <name type="synonym">Nephila clavipes</name>
    <dbReference type="NCBI Taxonomy" id="2585209"/>
    <lineage>
        <taxon>Eukaryota</taxon>
        <taxon>Metazoa</taxon>
        <taxon>Ecdysozoa</taxon>
        <taxon>Arthropoda</taxon>
        <taxon>Chelicerata</taxon>
        <taxon>Arachnida</taxon>
        <taxon>Araneae</taxon>
        <taxon>Araneomorphae</taxon>
        <taxon>Entelegynae</taxon>
        <taxon>Araneoidea</taxon>
        <taxon>Nephilidae</taxon>
        <taxon>Trichonephila</taxon>
    </lineage>
</organism>
<keyword evidence="2" id="KW-1185">Reference proteome</keyword>
<sequence>MPSEHRGMYPKKGPLKNVRAPENVEQVRVPFQTIGVQERKWVPVQVSFSSFARGSELQGASPIALLFFIVRR</sequence>
<proteinExistence type="predicted"/>
<dbReference type="EMBL" id="BMAU01021233">
    <property type="protein sequence ID" value="GFY02703.1"/>
    <property type="molecule type" value="Genomic_DNA"/>
</dbReference>
<protein>
    <submittedName>
        <fullName evidence="1">Uncharacterized protein</fullName>
    </submittedName>
</protein>
<name>A0A8X6S914_TRICX</name>